<dbReference type="GO" id="GO:0004650">
    <property type="term" value="F:polygalacturonase activity"/>
    <property type="evidence" value="ECO:0007669"/>
    <property type="project" value="InterPro"/>
</dbReference>
<keyword evidence="5 9" id="KW-0378">Hydrolase</keyword>
<dbReference type="SMART" id="SM00710">
    <property type="entry name" value="PbH1"/>
    <property type="match status" value="6"/>
</dbReference>
<keyword evidence="4" id="KW-0964">Secreted</keyword>
<feature type="chain" id="PRO_5005528079" evidence="10">
    <location>
        <begin position="25"/>
        <end position="389"/>
    </location>
</feature>
<organism evidence="11 12">
    <name type="scientific">Zostera marina</name>
    <name type="common">Eelgrass</name>
    <dbReference type="NCBI Taxonomy" id="29655"/>
    <lineage>
        <taxon>Eukaryota</taxon>
        <taxon>Viridiplantae</taxon>
        <taxon>Streptophyta</taxon>
        <taxon>Embryophyta</taxon>
        <taxon>Tracheophyta</taxon>
        <taxon>Spermatophyta</taxon>
        <taxon>Magnoliopsida</taxon>
        <taxon>Liliopsida</taxon>
        <taxon>Zosteraceae</taxon>
        <taxon>Zostera</taxon>
    </lineage>
</organism>
<evidence type="ECO:0000256" key="1">
    <source>
        <dbReference type="ARBA" id="ARBA00004191"/>
    </source>
</evidence>
<dbReference type="InterPro" id="IPR011050">
    <property type="entry name" value="Pectin_lyase_fold/virulence"/>
</dbReference>
<sequence>MAKMVFNGILWFMVLFVAYNVVESSTTYNVLDFGAVGNGASDDTQNFLQAWDSVCQDSSSPTLLVPQGYAFLLQQIQFNGPCQSEIHVQILGDLIAPENTWETSDPASWILFQHVQDLTIDGNGQLDGHGSIWWDCFQNKQCDKRPSLFAIFSCNNFHMSGLKFINAPMMHVILHGVSGADVNGITIDSPQTSPNTDGVHISNSENVQITDSNISNGDDCISIGVQTQDININGITCTYGHGVSIGSLGMNGASVQVEKITVSNSNFISTTNGARIKTWQGGSGFARGITFEHLNFDSVKNPIIIDQNYCPHCQAVPSSSAVAVSDVRFIDLKGTSDGIPIKFDCSETIPCTDIIMEDVNIDGPGHSECVNAHGSQSGTIVPPDPCLVP</sequence>
<evidence type="ECO:0000256" key="4">
    <source>
        <dbReference type="ARBA" id="ARBA00022525"/>
    </source>
</evidence>
<dbReference type="AlphaFoldDB" id="A0A0K9PWB9"/>
<evidence type="ECO:0000256" key="3">
    <source>
        <dbReference type="ARBA" id="ARBA00022512"/>
    </source>
</evidence>
<dbReference type="Pfam" id="PF00295">
    <property type="entry name" value="Glyco_hydro_28"/>
    <property type="match status" value="1"/>
</dbReference>
<dbReference type="STRING" id="29655.A0A0K9PWB9"/>
<evidence type="ECO:0000256" key="5">
    <source>
        <dbReference type="ARBA" id="ARBA00022801"/>
    </source>
</evidence>
<keyword evidence="6 9" id="KW-0326">Glycosidase</keyword>
<keyword evidence="3" id="KW-0134">Cell wall</keyword>
<dbReference type="InterPro" id="IPR000743">
    <property type="entry name" value="Glyco_hydro_28"/>
</dbReference>
<gene>
    <name evidence="11" type="ORF">ZOSMA_14G00920</name>
</gene>
<comment type="similarity">
    <text evidence="2 9">Belongs to the glycosyl hydrolase 28 family.</text>
</comment>
<feature type="active site" evidence="8">
    <location>
        <position position="241"/>
    </location>
</feature>
<accession>A0A0K9PWB9</accession>
<evidence type="ECO:0000313" key="12">
    <source>
        <dbReference type="Proteomes" id="UP000036987"/>
    </source>
</evidence>
<evidence type="ECO:0000256" key="6">
    <source>
        <dbReference type="ARBA" id="ARBA00023295"/>
    </source>
</evidence>
<dbReference type="GO" id="GO:0005975">
    <property type="term" value="P:carbohydrate metabolic process"/>
    <property type="evidence" value="ECO:0007669"/>
    <property type="project" value="InterPro"/>
</dbReference>
<evidence type="ECO:0000313" key="11">
    <source>
        <dbReference type="EMBL" id="KMZ73328.1"/>
    </source>
</evidence>
<keyword evidence="7" id="KW-0961">Cell wall biogenesis/degradation</keyword>
<evidence type="ECO:0000256" key="2">
    <source>
        <dbReference type="ARBA" id="ARBA00008834"/>
    </source>
</evidence>
<dbReference type="EMBL" id="LFYR01000585">
    <property type="protein sequence ID" value="KMZ73328.1"/>
    <property type="molecule type" value="Genomic_DNA"/>
</dbReference>
<evidence type="ECO:0000256" key="7">
    <source>
        <dbReference type="ARBA" id="ARBA00023316"/>
    </source>
</evidence>
<dbReference type="InterPro" id="IPR012334">
    <property type="entry name" value="Pectin_lyas_fold"/>
</dbReference>
<name>A0A0K9PWB9_ZOSMR</name>
<protein>
    <submittedName>
        <fullName evidence="11">Polygalacturonase, family GH28</fullName>
    </submittedName>
</protein>
<keyword evidence="12" id="KW-1185">Reference proteome</keyword>
<dbReference type="OrthoDB" id="187139at2759"/>
<proteinExistence type="inferred from homology"/>
<keyword evidence="10" id="KW-0732">Signal</keyword>
<comment type="subcellular location">
    <subcellularLocation>
        <location evidence="1">Secreted</location>
        <location evidence="1">Cell wall</location>
    </subcellularLocation>
</comment>
<reference evidence="12" key="1">
    <citation type="journal article" date="2016" name="Nature">
        <title>The genome of the seagrass Zostera marina reveals angiosperm adaptation to the sea.</title>
        <authorList>
            <person name="Olsen J.L."/>
            <person name="Rouze P."/>
            <person name="Verhelst B."/>
            <person name="Lin Y.-C."/>
            <person name="Bayer T."/>
            <person name="Collen J."/>
            <person name="Dattolo E."/>
            <person name="De Paoli E."/>
            <person name="Dittami S."/>
            <person name="Maumus F."/>
            <person name="Michel G."/>
            <person name="Kersting A."/>
            <person name="Lauritano C."/>
            <person name="Lohaus R."/>
            <person name="Toepel M."/>
            <person name="Tonon T."/>
            <person name="Vanneste K."/>
            <person name="Amirebrahimi M."/>
            <person name="Brakel J."/>
            <person name="Bostroem C."/>
            <person name="Chovatia M."/>
            <person name="Grimwood J."/>
            <person name="Jenkins J.W."/>
            <person name="Jueterbock A."/>
            <person name="Mraz A."/>
            <person name="Stam W.T."/>
            <person name="Tice H."/>
            <person name="Bornberg-Bauer E."/>
            <person name="Green P.J."/>
            <person name="Pearson G.A."/>
            <person name="Procaccini G."/>
            <person name="Duarte C.M."/>
            <person name="Schmutz J."/>
            <person name="Reusch T.B.H."/>
            <person name="Van de Peer Y."/>
        </authorList>
    </citation>
    <scope>NUCLEOTIDE SEQUENCE [LARGE SCALE GENOMIC DNA]</scope>
    <source>
        <strain evidence="12">cv. Finnish</strain>
    </source>
</reference>
<dbReference type="Proteomes" id="UP000036987">
    <property type="component" value="Unassembled WGS sequence"/>
</dbReference>
<comment type="caution">
    <text evidence="11">The sequence shown here is derived from an EMBL/GenBank/DDBJ whole genome shotgun (WGS) entry which is preliminary data.</text>
</comment>
<evidence type="ECO:0000256" key="9">
    <source>
        <dbReference type="RuleBase" id="RU361169"/>
    </source>
</evidence>
<feature type="signal peptide" evidence="10">
    <location>
        <begin position="1"/>
        <end position="24"/>
    </location>
</feature>
<evidence type="ECO:0000256" key="8">
    <source>
        <dbReference type="PROSITE-ProRule" id="PRU10052"/>
    </source>
</evidence>
<dbReference type="InterPro" id="IPR006626">
    <property type="entry name" value="PbH1"/>
</dbReference>
<evidence type="ECO:0000256" key="10">
    <source>
        <dbReference type="SAM" id="SignalP"/>
    </source>
</evidence>
<dbReference type="OMA" id="IAPENTW"/>
<dbReference type="Gene3D" id="2.160.20.10">
    <property type="entry name" value="Single-stranded right-handed beta-helix, Pectin lyase-like"/>
    <property type="match status" value="1"/>
</dbReference>
<dbReference type="SUPFAM" id="SSF51126">
    <property type="entry name" value="Pectin lyase-like"/>
    <property type="match status" value="1"/>
</dbReference>
<dbReference type="PANTHER" id="PTHR31375">
    <property type="match status" value="1"/>
</dbReference>
<dbReference type="PROSITE" id="PS00502">
    <property type="entry name" value="POLYGALACTURONASE"/>
    <property type="match status" value="1"/>
</dbReference>
<dbReference type="GO" id="GO:0071555">
    <property type="term" value="P:cell wall organization"/>
    <property type="evidence" value="ECO:0007669"/>
    <property type="project" value="UniProtKB-KW"/>
</dbReference>